<comment type="caution">
    <text evidence="7">The sequence shown here is derived from an EMBL/GenBank/DDBJ whole genome shotgun (WGS) entry which is preliminary data.</text>
</comment>
<proteinExistence type="predicted"/>
<dbReference type="EMBL" id="LQQY01000045">
    <property type="protein sequence ID" value="KZE43898.1"/>
    <property type="molecule type" value="Genomic_DNA"/>
</dbReference>
<protein>
    <submittedName>
        <fullName evidence="7">Polysaccharide biosynthesis protein</fullName>
    </submittedName>
</protein>
<feature type="transmembrane region" description="Helical" evidence="6">
    <location>
        <begin position="46"/>
        <end position="67"/>
    </location>
</feature>
<keyword evidence="3 6" id="KW-0812">Transmembrane</keyword>
<feature type="transmembrane region" description="Helical" evidence="6">
    <location>
        <begin position="286"/>
        <end position="303"/>
    </location>
</feature>
<evidence type="ECO:0000256" key="2">
    <source>
        <dbReference type="ARBA" id="ARBA00022475"/>
    </source>
</evidence>
<feature type="transmembrane region" description="Helical" evidence="6">
    <location>
        <begin position="12"/>
        <end position="34"/>
    </location>
</feature>
<evidence type="ECO:0000256" key="1">
    <source>
        <dbReference type="ARBA" id="ARBA00004651"/>
    </source>
</evidence>
<dbReference type="PANTHER" id="PTHR30250:SF11">
    <property type="entry name" value="O-ANTIGEN TRANSPORTER-RELATED"/>
    <property type="match status" value="1"/>
</dbReference>
<feature type="transmembrane region" description="Helical" evidence="6">
    <location>
        <begin position="111"/>
        <end position="128"/>
    </location>
</feature>
<keyword evidence="2" id="KW-1003">Cell membrane</keyword>
<organism evidence="7 8">
    <name type="scientific">Rossellomorea marisflavi</name>
    <dbReference type="NCBI Taxonomy" id="189381"/>
    <lineage>
        <taxon>Bacteria</taxon>
        <taxon>Bacillati</taxon>
        <taxon>Bacillota</taxon>
        <taxon>Bacilli</taxon>
        <taxon>Bacillales</taxon>
        <taxon>Bacillaceae</taxon>
        <taxon>Rossellomorea</taxon>
    </lineage>
</organism>
<dbReference type="RefSeq" id="WP_063191909.1">
    <property type="nucleotide sequence ID" value="NZ_LQQY01000045.1"/>
</dbReference>
<feature type="transmembrane region" description="Helical" evidence="6">
    <location>
        <begin position="323"/>
        <end position="346"/>
    </location>
</feature>
<feature type="transmembrane region" description="Helical" evidence="6">
    <location>
        <begin position="231"/>
        <end position="248"/>
    </location>
</feature>
<dbReference type="Pfam" id="PF01943">
    <property type="entry name" value="Polysacc_synt"/>
    <property type="match status" value="1"/>
</dbReference>
<keyword evidence="4 6" id="KW-1133">Transmembrane helix</keyword>
<name>A0A165INV8_9BACI</name>
<dbReference type="AlphaFoldDB" id="A0A165INV8"/>
<evidence type="ECO:0000313" key="7">
    <source>
        <dbReference type="EMBL" id="KZE43898.1"/>
    </source>
</evidence>
<sequence length="469" mass="53963">MSKYQKLVNNSLIFAVGNLGSKLVIFFLVPLYTYTLTKSQYGLVDIFTYASSFIMPIFTLSVYDAVLRFVMDKYHNRKAVLINSIIIVLIGFVILILFFPLIKILLPFEEYILEFYLVYLFQSFYMIFSQYIRARGYLKLFAFSGILNSIVMLFGSIAFLLWLDWGIFGYLLSIIVSNIIVVFFIVVKGEIIKDIDLRRINKSLMTEMLKYSLPLIPNSVMWWIMGFSDRFIVTYFLGLGANGLYAIANKLPSVINILNSLFFQAWQMSAIEEEHSKEKATFYSKVFNIFALLMLLSTSILIWNLKLIMSLLVSPDFYSSWKYIPFLLLGTVFASFSGFLGTNYIVSKETMGVLKTSLVGAILNIIVSIILVPIIGINGAALGTMVSFGFVWILRIRDTKRFVNIKMNMKNLFLTLLTITVQIIILYANLEYNYFIQLFLVATIILINIEELLNILKSCHQLLNKKRRE</sequence>
<gene>
    <name evidence="7" type="ORF">AV649_08630</name>
</gene>
<feature type="transmembrane region" description="Helical" evidence="6">
    <location>
        <begin position="79"/>
        <end position="99"/>
    </location>
</feature>
<feature type="transmembrane region" description="Helical" evidence="6">
    <location>
        <begin position="358"/>
        <end position="375"/>
    </location>
</feature>
<dbReference type="InterPro" id="IPR002797">
    <property type="entry name" value="Polysacc_synth"/>
</dbReference>
<dbReference type="InterPro" id="IPR050833">
    <property type="entry name" value="Poly_Biosynth_Transport"/>
</dbReference>
<reference evidence="8" key="1">
    <citation type="submission" date="2016-01" db="EMBL/GenBank/DDBJ databases">
        <title>Whole genome sequencing of Bhargavaea cecembensis T14.</title>
        <authorList>
            <person name="Hong K.W."/>
        </authorList>
    </citation>
    <scope>NUCLEOTIDE SEQUENCE [LARGE SCALE GENOMIC DNA]</scope>
    <source>
        <strain evidence="8">M19</strain>
    </source>
</reference>
<evidence type="ECO:0000256" key="4">
    <source>
        <dbReference type="ARBA" id="ARBA00022989"/>
    </source>
</evidence>
<feature type="transmembrane region" description="Helical" evidence="6">
    <location>
        <begin position="208"/>
        <end position="225"/>
    </location>
</feature>
<dbReference type="Proteomes" id="UP000076510">
    <property type="component" value="Unassembled WGS sequence"/>
</dbReference>
<feature type="transmembrane region" description="Helical" evidence="6">
    <location>
        <begin position="140"/>
        <end position="161"/>
    </location>
</feature>
<dbReference type="PANTHER" id="PTHR30250">
    <property type="entry name" value="PST FAMILY PREDICTED COLANIC ACID TRANSPORTER"/>
    <property type="match status" value="1"/>
</dbReference>
<accession>A0A165INV8</accession>
<evidence type="ECO:0000256" key="5">
    <source>
        <dbReference type="ARBA" id="ARBA00023136"/>
    </source>
</evidence>
<comment type="subcellular location">
    <subcellularLocation>
        <location evidence="1">Cell membrane</location>
        <topology evidence="1">Multi-pass membrane protein</topology>
    </subcellularLocation>
</comment>
<keyword evidence="5 6" id="KW-0472">Membrane</keyword>
<evidence type="ECO:0000256" key="3">
    <source>
        <dbReference type="ARBA" id="ARBA00022692"/>
    </source>
</evidence>
<dbReference type="OrthoDB" id="3249502at2"/>
<feature type="transmembrane region" description="Helical" evidence="6">
    <location>
        <begin position="434"/>
        <end position="456"/>
    </location>
</feature>
<evidence type="ECO:0000313" key="8">
    <source>
        <dbReference type="Proteomes" id="UP000076510"/>
    </source>
</evidence>
<feature type="transmembrane region" description="Helical" evidence="6">
    <location>
        <begin position="167"/>
        <end position="187"/>
    </location>
</feature>
<dbReference type="GO" id="GO:0005886">
    <property type="term" value="C:plasma membrane"/>
    <property type="evidence" value="ECO:0007669"/>
    <property type="project" value="UniProtKB-SubCell"/>
</dbReference>
<evidence type="ECO:0000256" key="6">
    <source>
        <dbReference type="SAM" id="Phobius"/>
    </source>
</evidence>
<feature type="transmembrane region" description="Helical" evidence="6">
    <location>
        <begin position="381"/>
        <end position="397"/>
    </location>
</feature>
<feature type="transmembrane region" description="Helical" evidence="6">
    <location>
        <begin position="409"/>
        <end position="428"/>
    </location>
</feature>